<feature type="domain" description="TonB-dependent receptor plug" evidence="9">
    <location>
        <begin position="117"/>
        <end position="222"/>
    </location>
</feature>
<dbReference type="Gene3D" id="2.40.170.20">
    <property type="entry name" value="TonB-dependent receptor, beta-barrel domain"/>
    <property type="match status" value="1"/>
</dbReference>
<evidence type="ECO:0000256" key="2">
    <source>
        <dbReference type="ARBA" id="ARBA00022448"/>
    </source>
</evidence>
<keyword evidence="8" id="KW-0732">Signal</keyword>
<evidence type="ECO:0000259" key="9">
    <source>
        <dbReference type="Pfam" id="PF07715"/>
    </source>
</evidence>
<keyword evidence="6 7" id="KW-0998">Cell outer membrane</keyword>
<organism evidence="10 11">
    <name type="scientific">Chitinophaga varians</name>
    <dbReference type="NCBI Taxonomy" id="2202339"/>
    <lineage>
        <taxon>Bacteria</taxon>
        <taxon>Pseudomonadati</taxon>
        <taxon>Bacteroidota</taxon>
        <taxon>Chitinophagia</taxon>
        <taxon>Chitinophagales</taxon>
        <taxon>Chitinophagaceae</taxon>
        <taxon>Chitinophaga</taxon>
    </lineage>
</organism>
<evidence type="ECO:0000256" key="1">
    <source>
        <dbReference type="ARBA" id="ARBA00004571"/>
    </source>
</evidence>
<evidence type="ECO:0000256" key="5">
    <source>
        <dbReference type="ARBA" id="ARBA00023136"/>
    </source>
</evidence>
<keyword evidence="11" id="KW-1185">Reference proteome</keyword>
<accession>A0A847RU32</accession>
<dbReference type="GO" id="GO:0009279">
    <property type="term" value="C:cell outer membrane"/>
    <property type="evidence" value="ECO:0007669"/>
    <property type="project" value="UniProtKB-SubCell"/>
</dbReference>
<dbReference type="Gene3D" id="2.170.130.10">
    <property type="entry name" value="TonB-dependent receptor, plug domain"/>
    <property type="match status" value="1"/>
</dbReference>
<feature type="chain" id="PRO_5032867134" evidence="8">
    <location>
        <begin position="20"/>
        <end position="986"/>
    </location>
</feature>
<sequence length="986" mass="110253">MKKALLFFLWVLVAVPMMAQQRQVTGKVTDTRDGTPLLGVTVTVKGSKAGTATDVDGNFKINVNGDATLAFSFVGYETITMAIGEKSHVIVKMGPDSKTLNQVEISTGYTSKRRGAITGAITTVDGKQVESRPQGNVLHNLQGQSAGTYVMANGGRPGVAPVILLRGVGSINSGTAPLYIVDGQPVSGSDFALIAPDDIENINILKDASATSIYGSRGANGVILVTMKKGVRNSRPQVDYRGFYGYADINRSKFKMMNTKDRLDYEVFIGKRAANDPAIPELMKNDFNQSKVVFKPSQTQSHVLSVKSGNETTSIYFSGEYFQMDGIYFDNTFKRYSSRLAIDNQTTKWLKTGVSMYLGYMDETTPNETRNSLQNPGMLAYMLMPYEDLKNPDGSWRKFLQYQAYNGARSQLWTRSQGLTGNSNDHLKFIGNAYAEANITKELKFTSRFGMNLSDYVTKTWNAPELAATDNGNATRRFSRWSNAIWTNLLNYRKTFGDHSINAVAGTEYNALTDYDFSTTARNTAFPTLYEFGAMSVPSTSSGSLSKYRMFSTLASVNYGYKDRYYADLSIRRDGSSKFGANNKWGNFWAVGLLWNAKNEDFLKDNLLISDLRVRASVGLTGNDDIGFYPSYSINSVNNSSPNTTTTKAGYESKAGMVPTQAANPDLGWEKKRKFNVGADLGLWDNRLTFTLDYYRELTYDMVLDVPVSYLTGYSSIKANMGKMQNNGIEFSVKSTVISTKDITFNVSGNFTYNKNKVTELYGFRDELLGTGTGILVKVGYPRGQFKYNRFSRVNPDDGTEIWLDKNGKETTNFDAGDAAILDGKNMYAPYYGGATFDFNYKGIGIFMQWNYMLDKYSVNNTRAWLVWNNDAWYNTNRAADLYQNMWKKPGDIAKYPKYGSSTAFDDRYLENASFLRLRDLTVYYNLPKNLLSATKAFRSARVYARGNNLLTFTKWSGYDPEYFNNLELGIYPVSRSYTVGLDLTF</sequence>
<protein>
    <submittedName>
        <fullName evidence="10">TonB-dependent receptor</fullName>
    </submittedName>
</protein>
<evidence type="ECO:0000256" key="6">
    <source>
        <dbReference type="ARBA" id="ARBA00023237"/>
    </source>
</evidence>
<dbReference type="NCBIfam" id="TIGR04056">
    <property type="entry name" value="OMP_RagA_SusC"/>
    <property type="match status" value="1"/>
</dbReference>
<keyword evidence="10" id="KW-0675">Receptor</keyword>
<evidence type="ECO:0000256" key="4">
    <source>
        <dbReference type="ARBA" id="ARBA00022692"/>
    </source>
</evidence>
<gene>
    <name evidence="10" type="ORF">HGH92_08775</name>
</gene>
<comment type="subcellular location">
    <subcellularLocation>
        <location evidence="1 7">Cell outer membrane</location>
        <topology evidence="1 7">Multi-pass membrane protein</topology>
    </subcellularLocation>
</comment>
<dbReference type="AlphaFoldDB" id="A0A847RU32"/>
<name>A0A847RU32_9BACT</name>
<dbReference type="Pfam" id="PF07715">
    <property type="entry name" value="Plug"/>
    <property type="match status" value="1"/>
</dbReference>
<reference evidence="10 11" key="1">
    <citation type="submission" date="2020-04" db="EMBL/GenBank/DDBJ databases">
        <authorList>
            <person name="Yin C."/>
        </authorList>
    </citation>
    <scope>NUCLEOTIDE SEQUENCE [LARGE SCALE GENOMIC DNA]</scope>
    <source>
        <strain evidence="10 11">Ae27</strain>
    </source>
</reference>
<evidence type="ECO:0000256" key="7">
    <source>
        <dbReference type="PROSITE-ProRule" id="PRU01360"/>
    </source>
</evidence>
<dbReference type="RefSeq" id="WP_168870353.1">
    <property type="nucleotide sequence ID" value="NZ_JABAIA010000001.1"/>
</dbReference>
<proteinExistence type="inferred from homology"/>
<dbReference type="Gene3D" id="2.60.40.1120">
    <property type="entry name" value="Carboxypeptidase-like, regulatory domain"/>
    <property type="match status" value="1"/>
</dbReference>
<keyword evidence="4 7" id="KW-0812">Transmembrane</keyword>
<dbReference type="Proteomes" id="UP000570474">
    <property type="component" value="Unassembled WGS sequence"/>
</dbReference>
<evidence type="ECO:0000256" key="8">
    <source>
        <dbReference type="SAM" id="SignalP"/>
    </source>
</evidence>
<evidence type="ECO:0000256" key="3">
    <source>
        <dbReference type="ARBA" id="ARBA00022452"/>
    </source>
</evidence>
<keyword evidence="3 7" id="KW-1134">Transmembrane beta strand</keyword>
<evidence type="ECO:0000313" key="10">
    <source>
        <dbReference type="EMBL" id="NLR64395.1"/>
    </source>
</evidence>
<dbReference type="InterPro" id="IPR039426">
    <property type="entry name" value="TonB-dep_rcpt-like"/>
</dbReference>
<dbReference type="SUPFAM" id="SSF49464">
    <property type="entry name" value="Carboxypeptidase regulatory domain-like"/>
    <property type="match status" value="1"/>
</dbReference>
<comment type="similarity">
    <text evidence="7">Belongs to the TonB-dependent receptor family.</text>
</comment>
<evidence type="ECO:0000313" key="11">
    <source>
        <dbReference type="Proteomes" id="UP000570474"/>
    </source>
</evidence>
<dbReference type="InterPro" id="IPR036942">
    <property type="entry name" value="Beta-barrel_TonB_sf"/>
</dbReference>
<dbReference type="InterPro" id="IPR037066">
    <property type="entry name" value="Plug_dom_sf"/>
</dbReference>
<keyword evidence="5 7" id="KW-0472">Membrane</keyword>
<dbReference type="NCBIfam" id="TIGR04057">
    <property type="entry name" value="SusC_RagA_signa"/>
    <property type="match status" value="1"/>
</dbReference>
<dbReference type="InterPro" id="IPR012910">
    <property type="entry name" value="Plug_dom"/>
</dbReference>
<dbReference type="PROSITE" id="PS52016">
    <property type="entry name" value="TONB_DEPENDENT_REC_3"/>
    <property type="match status" value="1"/>
</dbReference>
<feature type="signal peptide" evidence="8">
    <location>
        <begin position="1"/>
        <end position="19"/>
    </location>
</feature>
<dbReference type="InterPro" id="IPR023996">
    <property type="entry name" value="TonB-dep_OMP_SusC/RagA"/>
</dbReference>
<dbReference type="InterPro" id="IPR008969">
    <property type="entry name" value="CarboxyPept-like_regulatory"/>
</dbReference>
<dbReference type="InterPro" id="IPR023997">
    <property type="entry name" value="TonB-dep_OMP_SusC/RagA_CS"/>
</dbReference>
<comment type="caution">
    <text evidence="10">The sequence shown here is derived from an EMBL/GenBank/DDBJ whole genome shotgun (WGS) entry which is preliminary data.</text>
</comment>
<dbReference type="Pfam" id="PF13715">
    <property type="entry name" value="CarbopepD_reg_2"/>
    <property type="match status" value="1"/>
</dbReference>
<keyword evidence="2 7" id="KW-0813">Transport</keyword>
<dbReference type="SUPFAM" id="SSF56935">
    <property type="entry name" value="Porins"/>
    <property type="match status" value="1"/>
</dbReference>
<dbReference type="EMBL" id="JABAIA010000001">
    <property type="protein sequence ID" value="NLR64395.1"/>
    <property type="molecule type" value="Genomic_DNA"/>
</dbReference>